<evidence type="ECO:0000313" key="3">
    <source>
        <dbReference type="Proteomes" id="UP000306147"/>
    </source>
</evidence>
<sequence length="240" mass="25777">MRHNVRRRALRELWNDRSGLALLEFALVLPILLSLGGFGVEGASLALVNLRVSQVAMNLADNASRVGLASPLAKTQLREVDVNDVLQAARLESSGINLTTNGRITLSSLENIQQSYDTAPVQRIHWQRCAGLKAGTGYDSTYGRTTATAGTDATSGNAGVASSGMGDSGAAVSAPPASGVMFVEVNYDYQPVFGSLFQSLFATRRIRYVASFIVRDKRDYSRLFNPAPAAVRSTCDLYAK</sequence>
<comment type="caution">
    <text evidence="2">The sequence shown here is derived from an EMBL/GenBank/DDBJ whole genome shotgun (WGS) entry which is preliminary data.</text>
</comment>
<dbReference type="EMBL" id="SRXT01000005">
    <property type="protein sequence ID" value="TGX52795.1"/>
    <property type="molecule type" value="Genomic_DNA"/>
</dbReference>
<keyword evidence="1" id="KW-0472">Membrane</keyword>
<accession>A0A4S1XAJ6</accession>
<evidence type="ECO:0000313" key="2">
    <source>
        <dbReference type="EMBL" id="TGX52795.1"/>
    </source>
</evidence>
<feature type="transmembrane region" description="Helical" evidence="1">
    <location>
        <begin position="20"/>
        <end position="40"/>
    </location>
</feature>
<dbReference type="OrthoDB" id="7432392at2"/>
<name>A0A4S1XAJ6_9SPHN</name>
<dbReference type="Proteomes" id="UP000306147">
    <property type="component" value="Unassembled WGS sequence"/>
</dbReference>
<dbReference type="AlphaFoldDB" id="A0A4S1XAJ6"/>
<organism evidence="2 3">
    <name type="scientific">Sphingomonas gei</name>
    <dbReference type="NCBI Taxonomy" id="1395960"/>
    <lineage>
        <taxon>Bacteria</taxon>
        <taxon>Pseudomonadati</taxon>
        <taxon>Pseudomonadota</taxon>
        <taxon>Alphaproteobacteria</taxon>
        <taxon>Sphingomonadales</taxon>
        <taxon>Sphingomonadaceae</taxon>
        <taxon>Sphingomonas</taxon>
    </lineage>
</organism>
<evidence type="ECO:0000256" key="1">
    <source>
        <dbReference type="SAM" id="Phobius"/>
    </source>
</evidence>
<keyword evidence="1" id="KW-1133">Transmembrane helix</keyword>
<protein>
    <submittedName>
        <fullName evidence="2">Pilus assembly protein</fullName>
    </submittedName>
</protein>
<keyword evidence="1" id="KW-0812">Transmembrane</keyword>
<gene>
    <name evidence="2" type="ORF">E5A73_14235</name>
</gene>
<reference evidence="2 3" key="1">
    <citation type="submission" date="2019-04" db="EMBL/GenBank/DDBJ databases">
        <title>Sphingomonas psychrotolerans sp. nov., isolated from soil in the Tianshan Mountains, Xinjiang, China.</title>
        <authorList>
            <person name="Luo Y."/>
            <person name="Sheng H."/>
        </authorList>
    </citation>
    <scope>NUCLEOTIDE SEQUENCE [LARGE SCALE GENOMIC DNA]</scope>
    <source>
        <strain evidence="2 3">ZFGT-11</strain>
    </source>
</reference>
<keyword evidence="3" id="KW-1185">Reference proteome</keyword>
<dbReference type="RefSeq" id="WP_135964501.1">
    <property type="nucleotide sequence ID" value="NZ_SRXT01000005.1"/>
</dbReference>
<proteinExistence type="predicted"/>